<reference evidence="1" key="1">
    <citation type="submission" date="2021-01" db="EMBL/GenBank/DDBJ databases">
        <authorList>
            <consortium name="Genoscope - CEA"/>
            <person name="William W."/>
        </authorList>
    </citation>
    <scope>NUCLEOTIDE SEQUENCE</scope>
</reference>
<dbReference type="OMA" id="WIKYHKT"/>
<evidence type="ECO:0008006" key="3">
    <source>
        <dbReference type="Google" id="ProtNLM"/>
    </source>
</evidence>
<evidence type="ECO:0000313" key="2">
    <source>
        <dbReference type="Proteomes" id="UP000683925"/>
    </source>
</evidence>
<name>A0A8S1U3B2_PAROT</name>
<evidence type="ECO:0000313" key="1">
    <source>
        <dbReference type="EMBL" id="CAD8157899.1"/>
    </source>
</evidence>
<dbReference type="Proteomes" id="UP000683925">
    <property type="component" value="Unassembled WGS sequence"/>
</dbReference>
<protein>
    <recommendedName>
        <fullName evidence="3">Tetratricopeptide repeat protein</fullName>
    </recommendedName>
</protein>
<dbReference type="AlphaFoldDB" id="A0A8S1U3B2"/>
<dbReference type="OrthoDB" id="303047at2759"/>
<comment type="caution">
    <text evidence="1">The sequence shown here is derived from an EMBL/GenBank/DDBJ whole genome shotgun (WGS) entry which is preliminary data.</text>
</comment>
<proteinExistence type="predicted"/>
<organism evidence="1 2">
    <name type="scientific">Paramecium octaurelia</name>
    <dbReference type="NCBI Taxonomy" id="43137"/>
    <lineage>
        <taxon>Eukaryota</taxon>
        <taxon>Sar</taxon>
        <taxon>Alveolata</taxon>
        <taxon>Ciliophora</taxon>
        <taxon>Intramacronucleata</taxon>
        <taxon>Oligohymenophorea</taxon>
        <taxon>Peniculida</taxon>
        <taxon>Parameciidae</taxon>
        <taxon>Paramecium</taxon>
    </lineage>
</organism>
<gene>
    <name evidence="1" type="ORF">POCTA_138.1.T0340218</name>
</gene>
<sequence>MELEKIKLEGIKNLIRQKLIQLELQGNDRKLPDVEQSRIEQDQRIIKLMEDSTYGDRSEWIKYHKTQGKQFDQKQQYEKALNEYYLSVLALIDSKLWREFGVSLIHKIQTSLEFLKIPATKELFDFIIYVDRTNIKAYLKYGKFLSSNKKHTLAVQYFQQGEKLSVQKQDKEAQQDFQKQILECRKLQNQDKN</sequence>
<keyword evidence="2" id="KW-1185">Reference proteome</keyword>
<accession>A0A8S1U3B2</accession>
<dbReference type="EMBL" id="CAJJDP010000034">
    <property type="protein sequence ID" value="CAD8157899.1"/>
    <property type="molecule type" value="Genomic_DNA"/>
</dbReference>